<evidence type="ECO:0000313" key="3">
    <source>
        <dbReference type="EMBL" id="MCS0494791.1"/>
    </source>
</evidence>
<dbReference type="InterPro" id="IPR042100">
    <property type="entry name" value="Bug_dom1"/>
</dbReference>
<accession>A0A9X2PDB4</accession>
<keyword evidence="2" id="KW-0732">Signal</keyword>
<dbReference type="PIRSF" id="PIRSF017082">
    <property type="entry name" value="YflP"/>
    <property type="match status" value="1"/>
</dbReference>
<evidence type="ECO:0000256" key="2">
    <source>
        <dbReference type="SAM" id="SignalP"/>
    </source>
</evidence>
<keyword evidence="4" id="KW-1185">Reference proteome</keyword>
<dbReference type="RefSeq" id="WP_258731831.1">
    <property type="nucleotide sequence ID" value="NZ_JANTHY010000002.1"/>
</dbReference>
<dbReference type="AlphaFoldDB" id="A0A9X2PDB4"/>
<feature type="chain" id="PRO_5040782112" evidence="2">
    <location>
        <begin position="47"/>
        <end position="342"/>
    </location>
</feature>
<dbReference type="CDD" id="cd07012">
    <property type="entry name" value="PBP2_Bug_TTT"/>
    <property type="match status" value="1"/>
</dbReference>
<protein>
    <submittedName>
        <fullName evidence="3">Tripartite tricarboxylate transporter substrate binding protein</fullName>
    </submittedName>
</protein>
<name>A0A9X2PDB4_9HYPH</name>
<sequence>MLSALILTGAAGRRSSVLLPSVLLRGAAALALATCLTTSLVGTASAQDGFTPKGPVTMIVPFGPGGGSDLMARSMAAGITTVHPDVQVAVENRPGGNGVIGYNYLRQNKGNPQMLLASETAAVALPLLIQPPPFQWTDFTPVAQIAADSQLLVVPYNAPYKGLDDFLAAAKQKKFRVGLTSTTSSDAIVANLLSRSQNVAFQPVVLESGSASVARLLNGDIEFTILNPSETIGQLKAKMLRPLAAFSEVRYPADSPLGSVPTAKEQGVDVSFAQYRGLYAAGGITKDQADYWADTMEAWTKTPAYKDYIAKNNLFPEFRRGDDFKAYLEKTQATLKQALKKD</sequence>
<dbReference type="PANTHER" id="PTHR42928:SF1">
    <property type="entry name" value="BLR4371 PROTEIN"/>
    <property type="match status" value="1"/>
</dbReference>
<proteinExistence type="inferred from homology"/>
<dbReference type="Gene3D" id="3.40.190.150">
    <property type="entry name" value="Bordetella uptake gene, domain 1"/>
    <property type="match status" value="1"/>
</dbReference>
<gene>
    <name evidence="3" type="ORF">NVS89_06745</name>
</gene>
<feature type="signal peptide" evidence="2">
    <location>
        <begin position="1"/>
        <end position="46"/>
    </location>
</feature>
<organism evidence="3 4">
    <name type="scientific">Ancylobacter mangrovi</name>
    <dbReference type="NCBI Taxonomy" id="2972472"/>
    <lineage>
        <taxon>Bacteria</taxon>
        <taxon>Pseudomonadati</taxon>
        <taxon>Pseudomonadota</taxon>
        <taxon>Alphaproteobacteria</taxon>
        <taxon>Hyphomicrobiales</taxon>
        <taxon>Xanthobacteraceae</taxon>
        <taxon>Ancylobacter</taxon>
    </lineage>
</organism>
<dbReference type="PANTHER" id="PTHR42928">
    <property type="entry name" value="TRICARBOXYLATE-BINDING PROTEIN"/>
    <property type="match status" value="1"/>
</dbReference>
<evidence type="ECO:0000313" key="4">
    <source>
        <dbReference type="Proteomes" id="UP001151088"/>
    </source>
</evidence>
<evidence type="ECO:0000256" key="1">
    <source>
        <dbReference type="ARBA" id="ARBA00006987"/>
    </source>
</evidence>
<dbReference type="Pfam" id="PF03401">
    <property type="entry name" value="TctC"/>
    <property type="match status" value="1"/>
</dbReference>
<comment type="similarity">
    <text evidence="1">Belongs to the UPF0065 (bug) family.</text>
</comment>
<comment type="caution">
    <text evidence="3">The sequence shown here is derived from an EMBL/GenBank/DDBJ whole genome shotgun (WGS) entry which is preliminary data.</text>
</comment>
<dbReference type="SUPFAM" id="SSF53850">
    <property type="entry name" value="Periplasmic binding protein-like II"/>
    <property type="match status" value="1"/>
</dbReference>
<reference evidence="3" key="1">
    <citation type="submission" date="2022-08" db="EMBL/GenBank/DDBJ databases">
        <authorList>
            <person name="Li F."/>
        </authorList>
    </citation>
    <scope>NUCLEOTIDE SEQUENCE</scope>
    <source>
        <strain evidence="3">MQZ15Z-1</strain>
    </source>
</reference>
<dbReference type="Gene3D" id="3.40.190.10">
    <property type="entry name" value="Periplasmic binding protein-like II"/>
    <property type="match status" value="1"/>
</dbReference>
<dbReference type="InterPro" id="IPR005064">
    <property type="entry name" value="BUG"/>
</dbReference>
<dbReference type="Proteomes" id="UP001151088">
    <property type="component" value="Unassembled WGS sequence"/>
</dbReference>
<dbReference type="EMBL" id="JANTHZ010000002">
    <property type="protein sequence ID" value="MCS0494791.1"/>
    <property type="molecule type" value="Genomic_DNA"/>
</dbReference>